<proteinExistence type="predicted"/>
<name>A0A8J7QBT4_9BACT</name>
<dbReference type="PANTHER" id="PTHR43065:SF46">
    <property type="entry name" value="C4-DICARBOXYLATE TRANSPORT SENSOR PROTEIN DCTB"/>
    <property type="match status" value="1"/>
</dbReference>
<dbReference type="Gene3D" id="3.30.565.10">
    <property type="entry name" value="Histidine kinase-like ATPase, C-terminal domain"/>
    <property type="match status" value="1"/>
</dbReference>
<dbReference type="RefSeq" id="WP_207862699.1">
    <property type="nucleotide sequence ID" value="NZ_JAFREP010000041.1"/>
</dbReference>
<dbReference type="EMBL" id="JAFREP010000041">
    <property type="protein sequence ID" value="MBO1322726.1"/>
    <property type="molecule type" value="Genomic_DNA"/>
</dbReference>
<keyword evidence="4" id="KW-0547">Nucleotide-binding</keyword>
<dbReference type="EC" id="2.7.13.3" evidence="2"/>
<evidence type="ECO:0000256" key="1">
    <source>
        <dbReference type="ARBA" id="ARBA00000085"/>
    </source>
</evidence>
<keyword evidence="11" id="KW-1185">Reference proteome</keyword>
<comment type="catalytic activity">
    <reaction evidence="1">
        <text>ATP + protein L-histidine = ADP + protein N-phospho-L-histidine.</text>
        <dbReference type="EC" id="2.7.13.3"/>
    </reaction>
</comment>
<dbReference type="InterPro" id="IPR036890">
    <property type="entry name" value="HATPase_C_sf"/>
</dbReference>
<protein>
    <recommendedName>
        <fullName evidence="2">histidine kinase</fullName>
        <ecNumber evidence="2">2.7.13.3</ecNumber>
    </recommendedName>
</protein>
<comment type="caution">
    <text evidence="10">The sequence shown here is derived from an EMBL/GenBank/DDBJ whole genome shotgun (WGS) entry which is preliminary data.</text>
</comment>
<dbReference type="PRINTS" id="PR00344">
    <property type="entry name" value="BCTRLSENSOR"/>
</dbReference>
<dbReference type="Gene3D" id="3.30.450.40">
    <property type="match status" value="1"/>
</dbReference>
<dbReference type="GO" id="GO:0005524">
    <property type="term" value="F:ATP binding"/>
    <property type="evidence" value="ECO:0007669"/>
    <property type="project" value="UniProtKB-KW"/>
</dbReference>
<feature type="coiled-coil region" evidence="8">
    <location>
        <begin position="292"/>
        <end position="319"/>
    </location>
</feature>
<evidence type="ECO:0000256" key="4">
    <source>
        <dbReference type="ARBA" id="ARBA00022741"/>
    </source>
</evidence>
<keyword evidence="3" id="KW-0808">Transferase</keyword>
<sequence length="598" mass="68073">MHRGAPHPIAILSDNQTLIQRIEQVLLQTPVMVDCLSVWPVPLRAVPVGEWPIVLVSFSSRLLVEEYIQVIRADATMTCSRILLVLDAMAHCPDEAFLLKYDVCDVRLFHEWEAVLLRIQVRNAAERYRTRYQDGLTEEILQCGLDQSGHDYLRTLVRQIAKTFSYRGCFVGRLREEAGRREVETVAMWDRDQLVPNFRYDLAFTPCNEVLSQRRVCLFPDRVTAHFPKDEDLQRLGMSAYMACPIFRRDGSLLGLLGCLHDKPMPMGESQIPVIELFACRAGVELERQESMDHLHRLNEVLEDEVDKRTEELRETNQMMVSIAHRAGMAEIATGVLHNVGNLLNSIQISGECIHEIVTRSNLGTLTHLNQLFDENAHRIGPYLSHDPRGRMIPGYLKRLEQAHLKETKQLMEETLIILENTATITKIINLQQDYAAGPTFSEIGDLNALVNRTLDMMRVSLRRHLIDLKTHFGSIPEMPLQPTKLVQVLNNLLQNAKESVLHREEGFREIEVRTWQDDNDHAWVSVRDSGVGIEAEAMERIFKFGYTTKSDGHGFGLHCSILFMHEMNGEMKVHSEGVDKGAEFLISLPMAKGAGGE</sequence>
<evidence type="ECO:0000313" key="10">
    <source>
        <dbReference type="EMBL" id="MBO1322726.1"/>
    </source>
</evidence>
<dbReference type="SUPFAM" id="SSF55874">
    <property type="entry name" value="ATPase domain of HSP90 chaperone/DNA topoisomerase II/histidine kinase"/>
    <property type="match status" value="1"/>
</dbReference>
<evidence type="ECO:0000259" key="9">
    <source>
        <dbReference type="PROSITE" id="PS50109"/>
    </source>
</evidence>
<dbReference type="Proteomes" id="UP000664417">
    <property type="component" value="Unassembled WGS sequence"/>
</dbReference>
<keyword evidence="7" id="KW-0902">Two-component regulatory system</keyword>
<keyword evidence="8" id="KW-0175">Coiled coil</keyword>
<dbReference type="InterPro" id="IPR029016">
    <property type="entry name" value="GAF-like_dom_sf"/>
</dbReference>
<dbReference type="InterPro" id="IPR003018">
    <property type="entry name" value="GAF"/>
</dbReference>
<evidence type="ECO:0000256" key="8">
    <source>
        <dbReference type="SAM" id="Coils"/>
    </source>
</evidence>
<dbReference type="AlphaFoldDB" id="A0A8J7QBT4"/>
<accession>A0A8J7QBT4</accession>
<organism evidence="10 11">
    <name type="scientific">Acanthopleuribacter pedis</name>
    <dbReference type="NCBI Taxonomy" id="442870"/>
    <lineage>
        <taxon>Bacteria</taxon>
        <taxon>Pseudomonadati</taxon>
        <taxon>Acidobacteriota</taxon>
        <taxon>Holophagae</taxon>
        <taxon>Acanthopleuribacterales</taxon>
        <taxon>Acanthopleuribacteraceae</taxon>
        <taxon>Acanthopleuribacter</taxon>
    </lineage>
</organism>
<dbReference type="SMART" id="SM00387">
    <property type="entry name" value="HATPase_c"/>
    <property type="match status" value="1"/>
</dbReference>
<reference evidence="10" key="1">
    <citation type="submission" date="2021-03" db="EMBL/GenBank/DDBJ databases">
        <authorList>
            <person name="Wang G."/>
        </authorList>
    </citation>
    <scope>NUCLEOTIDE SEQUENCE</scope>
    <source>
        <strain evidence="10">KCTC 12899</strain>
    </source>
</reference>
<dbReference type="InterPro" id="IPR003594">
    <property type="entry name" value="HATPase_dom"/>
</dbReference>
<evidence type="ECO:0000256" key="2">
    <source>
        <dbReference type="ARBA" id="ARBA00012438"/>
    </source>
</evidence>
<keyword evidence="6" id="KW-0067">ATP-binding</keyword>
<dbReference type="GO" id="GO:0000160">
    <property type="term" value="P:phosphorelay signal transduction system"/>
    <property type="evidence" value="ECO:0007669"/>
    <property type="project" value="UniProtKB-KW"/>
</dbReference>
<dbReference type="InterPro" id="IPR005467">
    <property type="entry name" value="His_kinase_dom"/>
</dbReference>
<evidence type="ECO:0000256" key="6">
    <source>
        <dbReference type="ARBA" id="ARBA00022840"/>
    </source>
</evidence>
<evidence type="ECO:0000313" key="11">
    <source>
        <dbReference type="Proteomes" id="UP000664417"/>
    </source>
</evidence>
<gene>
    <name evidence="10" type="ORF">J3U88_29915</name>
</gene>
<dbReference type="InterPro" id="IPR004358">
    <property type="entry name" value="Sig_transdc_His_kin-like_C"/>
</dbReference>
<feature type="domain" description="Histidine kinase" evidence="9">
    <location>
        <begin position="446"/>
        <end position="593"/>
    </location>
</feature>
<dbReference type="Pfam" id="PF02518">
    <property type="entry name" value="HATPase_c"/>
    <property type="match status" value="1"/>
</dbReference>
<evidence type="ECO:0000256" key="5">
    <source>
        <dbReference type="ARBA" id="ARBA00022777"/>
    </source>
</evidence>
<dbReference type="SUPFAM" id="SSF55781">
    <property type="entry name" value="GAF domain-like"/>
    <property type="match status" value="1"/>
</dbReference>
<evidence type="ECO:0000256" key="7">
    <source>
        <dbReference type="ARBA" id="ARBA00023012"/>
    </source>
</evidence>
<dbReference type="GO" id="GO:0004673">
    <property type="term" value="F:protein histidine kinase activity"/>
    <property type="evidence" value="ECO:0007669"/>
    <property type="project" value="UniProtKB-EC"/>
</dbReference>
<dbReference type="SMART" id="SM00065">
    <property type="entry name" value="GAF"/>
    <property type="match status" value="1"/>
</dbReference>
<dbReference type="PROSITE" id="PS50109">
    <property type="entry name" value="HIS_KIN"/>
    <property type="match status" value="1"/>
</dbReference>
<dbReference type="PANTHER" id="PTHR43065">
    <property type="entry name" value="SENSOR HISTIDINE KINASE"/>
    <property type="match status" value="1"/>
</dbReference>
<evidence type="ECO:0000256" key="3">
    <source>
        <dbReference type="ARBA" id="ARBA00022679"/>
    </source>
</evidence>
<dbReference type="Pfam" id="PF01590">
    <property type="entry name" value="GAF"/>
    <property type="match status" value="1"/>
</dbReference>
<keyword evidence="5" id="KW-0418">Kinase</keyword>